<dbReference type="GO" id="GO:0005737">
    <property type="term" value="C:cytoplasm"/>
    <property type="evidence" value="ECO:0007669"/>
    <property type="project" value="UniProtKB-SubCell"/>
</dbReference>
<dbReference type="PIRSF" id="PIRSF001586">
    <property type="entry name" value="FGAM_synth_I"/>
    <property type="match status" value="1"/>
</dbReference>
<evidence type="ECO:0000256" key="8">
    <source>
        <dbReference type="HAMAP-Rule" id="MF_00421"/>
    </source>
</evidence>
<dbReference type="SMART" id="SM01211">
    <property type="entry name" value="GATase_5"/>
    <property type="match status" value="1"/>
</dbReference>
<evidence type="ECO:0000313" key="10">
    <source>
        <dbReference type="Proteomes" id="UP000229703"/>
    </source>
</evidence>
<keyword evidence="6 8" id="KW-0067">ATP-binding</keyword>
<dbReference type="SUPFAM" id="SSF52317">
    <property type="entry name" value="Class I glutamine amidotransferase-like"/>
    <property type="match status" value="1"/>
</dbReference>
<feature type="active site" description="Nucleophile" evidence="8">
    <location>
        <position position="95"/>
    </location>
</feature>
<comment type="caution">
    <text evidence="9">The sequence shown here is derived from an EMBL/GenBank/DDBJ whole genome shotgun (WGS) entry which is preliminary data.</text>
</comment>
<dbReference type="EMBL" id="PFJK01000287">
    <property type="protein sequence ID" value="PIX76690.1"/>
    <property type="molecule type" value="Genomic_DNA"/>
</dbReference>
<dbReference type="AlphaFoldDB" id="A0A2M7M1V8"/>
<accession>A0A2M7M1V8</accession>
<evidence type="ECO:0000256" key="5">
    <source>
        <dbReference type="ARBA" id="ARBA00022801"/>
    </source>
</evidence>
<keyword evidence="4 8" id="KW-0658">Purine biosynthesis</keyword>
<dbReference type="GO" id="GO:0006189">
    <property type="term" value="P:'de novo' IMP biosynthetic process"/>
    <property type="evidence" value="ECO:0007669"/>
    <property type="project" value="UniProtKB-UniRule"/>
</dbReference>
<evidence type="ECO:0000256" key="2">
    <source>
        <dbReference type="ARBA" id="ARBA00022598"/>
    </source>
</evidence>
<protein>
    <recommendedName>
        <fullName evidence="8">Phosphoribosylformylglycinamidine synthase subunit PurQ</fullName>
        <shortName evidence="8">FGAM synthase</shortName>
        <ecNumber evidence="8">6.3.5.3</ecNumber>
    </recommendedName>
    <alternativeName>
        <fullName evidence="8">Formylglycinamide ribonucleotide amidotransferase subunit I</fullName>
        <shortName evidence="8">FGAR amidotransferase I</shortName>
        <shortName evidence="8">FGAR-AT I</shortName>
    </alternativeName>
    <alternativeName>
        <fullName evidence="8">Glutaminase PurQ</fullName>
        <ecNumber evidence="8">3.5.1.2</ecNumber>
    </alternativeName>
    <alternativeName>
        <fullName evidence="8">Phosphoribosylformylglycinamidine synthase subunit I</fullName>
    </alternativeName>
</protein>
<dbReference type="Proteomes" id="UP000229703">
    <property type="component" value="Unassembled WGS sequence"/>
</dbReference>
<dbReference type="HAMAP" id="MF_00421">
    <property type="entry name" value="PurQ"/>
    <property type="match status" value="1"/>
</dbReference>
<evidence type="ECO:0000256" key="7">
    <source>
        <dbReference type="ARBA" id="ARBA00022962"/>
    </source>
</evidence>
<comment type="subunit">
    <text evidence="8">Part of the FGAM synthase complex composed of 1 PurL, 1 PurQ and 2 PurS subunits.</text>
</comment>
<dbReference type="PANTHER" id="PTHR10099">
    <property type="entry name" value="PHOSPHORIBOSYLFORMYLGLYCINAMIDINE SYNTHASE"/>
    <property type="match status" value="1"/>
</dbReference>
<comment type="pathway">
    <text evidence="8">Purine metabolism; IMP biosynthesis via de novo pathway; 5-amino-1-(5-phospho-D-ribosyl)imidazole from N(2)-formyl-N(1)-(5-phospho-D-ribosyl)glycinamide: step 1/2.</text>
</comment>
<dbReference type="GO" id="GO:0005524">
    <property type="term" value="F:ATP binding"/>
    <property type="evidence" value="ECO:0007669"/>
    <property type="project" value="UniProtKB-KW"/>
</dbReference>
<dbReference type="GO" id="GO:0004642">
    <property type="term" value="F:phosphoribosylformylglycinamidine synthase activity"/>
    <property type="evidence" value="ECO:0007669"/>
    <property type="project" value="UniProtKB-UniRule"/>
</dbReference>
<reference evidence="10" key="1">
    <citation type="submission" date="2017-09" db="EMBL/GenBank/DDBJ databases">
        <title>Depth-based differentiation of microbial function through sediment-hosted aquifers and enrichment of novel symbionts in the deep terrestrial subsurface.</title>
        <authorList>
            <person name="Probst A.J."/>
            <person name="Ladd B."/>
            <person name="Jarett J.K."/>
            <person name="Geller-Mcgrath D.E."/>
            <person name="Sieber C.M.K."/>
            <person name="Emerson J.B."/>
            <person name="Anantharaman K."/>
            <person name="Thomas B.C."/>
            <person name="Malmstrom R."/>
            <person name="Stieglmeier M."/>
            <person name="Klingl A."/>
            <person name="Woyke T."/>
            <person name="Ryan C.M."/>
            <person name="Banfield J.F."/>
        </authorList>
    </citation>
    <scope>NUCLEOTIDE SEQUENCE [LARGE SCALE GENOMIC DNA]</scope>
</reference>
<evidence type="ECO:0000256" key="4">
    <source>
        <dbReference type="ARBA" id="ARBA00022755"/>
    </source>
</evidence>
<dbReference type="NCBIfam" id="TIGR01737">
    <property type="entry name" value="FGAM_synth_I"/>
    <property type="match status" value="1"/>
</dbReference>
<dbReference type="InterPro" id="IPR010075">
    <property type="entry name" value="PRibForGlyAmidine_synth_PurQ"/>
</dbReference>
<dbReference type="Gene3D" id="3.40.50.880">
    <property type="match status" value="1"/>
</dbReference>
<dbReference type="EC" id="3.5.1.2" evidence="8"/>
<name>A0A2M7M1V8_9BACT</name>
<comment type="catalytic activity">
    <reaction evidence="8">
        <text>N(2)-formyl-N(1)-(5-phospho-beta-D-ribosyl)glycinamide + L-glutamine + ATP + H2O = 2-formamido-N(1)-(5-O-phospho-beta-D-ribosyl)acetamidine + L-glutamate + ADP + phosphate + H(+)</text>
        <dbReference type="Rhea" id="RHEA:17129"/>
        <dbReference type="ChEBI" id="CHEBI:15377"/>
        <dbReference type="ChEBI" id="CHEBI:15378"/>
        <dbReference type="ChEBI" id="CHEBI:29985"/>
        <dbReference type="ChEBI" id="CHEBI:30616"/>
        <dbReference type="ChEBI" id="CHEBI:43474"/>
        <dbReference type="ChEBI" id="CHEBI:58359"/>
        <dbReference type="ChEBI" id="CHEBI:147286"/>
        <dbReference type="ChEBI" id="CHEBI:147287"/>
        <dbReference type="ChEBI" id="CHEBI:456216"/>
        <dbReference type="EC" id="6.3.5.3"/>
    </reaction>
</comment>
<organism evidence="9 10">
    <name type="scientific">bacterium (Candidatus Ratteibacteria) CG_4_10_14_3_um_filter_41_18</name>
    <dbReference type="NCBI Taxonomy" id="2014287"/>
    <lineage>
        <taxon>Bacteria</taxon>
        <taxon>Candidatus Ratteibacteria</taxon>
    </lineage>
</organism>
<dbReference type="EC" id="6.3.5.3" evidence="8"/>
<evidence type="ECO:0000256" key="1">
    <source>
        <dbReference type="ARBA" id="ARBA00022490"/>
    </source>
</evidence>
<evidence type="ECO:0000256" key="6">
    <source>
        <dbReference type="ARBA" id="ARBA00022840"/>
    </source>
</evidence>
<comment type="catalytic activity">
    <reaction evidence="8">
        <text>L-glutamine + H2O = L-glutamate + NH4(+)</text>
        <dbReference type="Rhea" id="RHEA:15889"/>
        <dbReference type="ChEBI" id="CHEBI:15377"/>
        <dbReference type="ChEBI" id="CHEBI:28938"/>
        <dbReference type="ChEBI" id="CHEBI:29985"/>
        <dbReference type="ChEBI" id="CHEBI:58359"/>
        <dbReference type="EC" id="3.5.1.2"/>
    </reaction>
</comment>
<dbReference type="Pfam" id="PF13507">
    <property type="entry name" value="GATase_5"/>
    <property type="match status" value="1"/>
</dbReference>
<keyword evidence="7 8" id="KW-0315">Glutamine amidotransferase</keyword>
<feature type="active site" evidence="8">
    <location>
        <position position="221"/>
    </location>
</feature>
<dbReference type="GO" id="GO:0004359">
    <property type="term" value="F:glutaminase activity"/>
    <property type="evidence" value="ECO:0007669"/>
    <property type="project" value="UniProtKB-EC"/>
</dbReference>
<sequence>MKKPRVIILRTAGTNCDWETEAAFRLAGANPERVHINRLIEKEKNLRDYDILVIPGGFTYGDDISAGKILANEIKYKLFEQLQRFAEKRLILGICNGFQVLVKSGLLPGNNGQQEVTLTFNDSGKFEDRWVYLKNTSENCLFTKGLKKLIYLPIAHGEGKFIPKGKKVLKELERNDQVVFKYADCSGKEGDYPINPNGSVKSIAAICNKEGNILGMMPHPERYLCRLHHPAWRRENLLPEEGDGLLIFKNIVEHVR</sequence>
<dbReference type="PROSITE" id="PS51273">
    <property type="entry name" value="GATASE_TYPE_1"/>
    <property type="match status" value="1"/>
</dbReference>
<comment type="subcellular location">
    <subcellularLocation>
        <location evidence="8">Cytoplasm</location>
    </subcellularLocation>
</comment>
<evidence type="ECO:0000313" key="9">
    <source>
        <dbReference type="EMBL" id="PIX76690.1"/>
    </source>
</evidence>
<feature type="active site" evidence="8">
    <location>
        <position position="219"/>
    </location>
</feature>
<evidence type="ECO:0000256" key="3">
    <source>
        <dbReference type="ARBA" id="ARBA00022741"/>
    </source>
</evidence>
<keyword evidence="5 8" id="KW-0378">Hydrolase</keyword>
<comment type="function">
    <text evidence="8">Part of the phosphoribosylformylglycinamidine synthase complex involved in the purines biosynthetic pathway. Catalyzes the ATP-dependent conversion of formylglycinamide ribonucleotide (FGAR) and glutamine to yield formylglycinamidine ribonucleotide (FGAM) and glutamate. The FGAM synthase complex is composed of three subunits. PurQ produces an ammonia molecule by converting glutamine to glutamate. PurL transfers the ammonia molecule to FGAR to form FGAM in an ATP-dependent manner. PurS interacts with PurQ and PurL and is thought to assist in the transfer of the ammonia molecule from PurQ to PurL.</text>
</comment>
<dbReference type="CDD" id="cd01740">
    <property type="entry name" value="GATase1_FGAR_AT"/>
    <property type="match status" value="1"/>
</dbReference>
<dbReference type="PANTHER" id="PTHR10099:SF1">
    <property type="entry name" value="PHOSPHORIBOSYLFORMYLGLYCINAMIDINE SYNTHASE"/>
    <property type="match status" value="1"/>
</dbReference>
<keyword evidence="3 8" id="KW-0547">Nucleotide-binding</keyword>
<dbReference type="InterPro" id="IPR029062">
    <property type="entry name" value="Class_I_gatase-like"/>
</dbReference>
<keyword evidence="2 8" id="KW-0436">Ligase</keyword>
<proteinExistence type="inferred from homology"/>
<gene>
    <name evidence="8 9" type="primary">purQ</name>
    <name evidence="9" type="ORF">COZ37_06580</name>
</gene>
<keyword evidence="1 8" id="KW-0963">Cytoplasm</keyword>
<dbReference type="UniPathway" id="UPA00074">
    <property type="reaction ID" value="UER00128"/>
</dbReference>